<evidence type="ECO:0000313" key="2">
    <source>
        <dbReference type="Proteomes" id="UP000032407"/>
    </source>
</evidence>
<protein>
    <submittedName>
        <fullName evidence="1">Phage terminase, large subunit</fullName>
    </submittedName>
</protein>
<dbReference type="Proteomes" id="UP000032407">
    <property type="component" value="Unassembled WGS sequence"/>
</dbReference>
<evidence type="ECO:0000313" key="1">
    <source>
        <dbReference type="EMBL" id="KIU72703.1"/>
    </source>
</evidence>
<comment type="caution">
    <text evidence="1">The sequence shown here is derived from an EMBL/GenBank/DDBJ whole genome shotgun (WGS) entry which is preliminary data.</text>
</comment>
<dbReference type="AlphaFoldDB" id="A0A9X0F6D4"/>
<sequence length="73" mass="8809">MTSICNVYRYHPYINEYMELVESRKIRSCKEQKQLMKLVRETLDDPNVYLDVQAIEDSVNVPAPYFPFELFTW</sequence>
<dbReference type="EMBL" id="AMYJ01000093">
    <property type="protein sequence ID" value="KIU72703.1"/>
    <property type="molecule type" value="Genomic_DNA"/>
</dbReference>
<feature type="non-terminal residue" evidence="1">
    <location>
        <position position="73"/>
    </location>
</feature>
<reference evidence="1 2" key="1">
    <citation type="journal article" date="2015" name="Sci. Rep.">
        <title>The expression and crystallization of Cry65Aa require two C-termini, revealing a novel evolutionary strategy of Bacillus thuringiensis Cry proteins.</title>
        <authorList>
            <person name="Peng D.H."/>
            <person name="Pang C.Y."/>
            <person name="Wu H."/>
            <person name="Huang Q."/>
            <person name="Zheng J.S."/>
            <person name="Sun M."/>
        </authorList>
    </citation>
    <scope>NUCLEOTIDE SEQUENCE [LARGE SCALE GENOMIC DNA]</scope>
    <source>
        <strain evidence="1 2">Sbt003</strain>
    </source>
</reference>
<organism evidence="1 2">
    <name type="scientific">Bacillus thuringiensis Sbt003</name>
    <dbReference type="NCBI Taxonomy" id="1235825"/>
    <lineage>
        <taxon>Bacteria</taxon>
        <taxon>Bacillati</taxon>
        <taxon>Bacillota</taxon>
        <taxon>Bacilli</taxon>
        <taxon>Bacillales</taxon>
        <taxon>Bacillaceae</taxon>
        <taxon>Bacillus</taxon>
        <taxon>Bacillus cereus group</taxon>
    </lineage>
</organism>
<gene>
    <name evidence="1" type="ORF">C797_21827</name>
</gene>
<name>A0A9X0F6D4_BACTU</name>
<accession>A0A9X0F6D4</accession>
<proteinExistence type="predicted"/>